<keyword evidence="6" id="KW-1185">Reference proteome</keyword>
<reference evidence="6" key="1">
    <citation type="journal article" date="2019" name="Int. J. Syst. Evol. Microbiol.">
        <title>The Global Catalogue of Microorganisms (GCM) 10K type strain sequencing project: providing services to taxonomists for standard genome sequencing and annotation.</title>
        <authorList>
            <consortium name="The Broad Institute Genomics Platform"/>
            <consortium name="The Broad Institute Genome Sequencing Center for Infectious Disease"/>
            <person name="Wu L."/>
            <person name="Ma J."/>
        </authorList>
    </citation>
    <scope>NUCLEOTIDE SEQUENCE [LARGE SCALE GENOMIC DNA]</scope>
    <source>
        <strain evidence="6">JCM 17979</strain>
    </source>
</reference>
<organism evidence="5 6">
    <name type="scientific">Actinomycetospora chlora</name>
    <dbReference type="NCBI Taxonomy" id="663608"/>
    <lineage>
        <taxon>Bacteria</taxon>
        <taxon>Bacillati</taxon>
        <taxon>Actinomycetota</taxon>
        <taxon>Actinomycetes</taxon>
        <taxon>Pseudonocardiales</taxon>
        <taxon>Pseudonocardiaceae</taxon>
        <taxon>Actinomycetospora</taxon>
    </lineage>
</organism>
<keyword evidence="3" id="KW-0238">DNA-binding</keyword>
<evidence type="ECO:0000313" key="5">
    <source>
        <dbReference type="EMBL" id="GAA4790667.1"/>
    </source>
</evidence>
<dbReference type="Proteomes" id="UP001500928">
    <property type="component" value="Unassembled WGS sequence"/>
</dbReference>
<keyword evidence="4" id="KW-0804">Transcription</keyword>
<evidence type="ECO:0000256" key="1">
    <source>
        <dbReference type="ARBA" id="ARBA00011046"/>
    </source>
</evidence>
<evidence type="ECO:0000256" key="4">
    <source>
        <dbReference type="ARBA" id="ARBA00023163"/>
    </source>
</evidence>
<proteinExistence type="inferred from homology"/>
<gene>
    <name evidence="5" type="ORF">GCM10023200_27120</name>
</gene>
<protein>
    <submittedName>
        <fullName evidence="5">BlaI/MecI/CopY family transcriptional regulator</fullName>
    </submittedName>
</protein>
<dbReference type="Gene3D" id="1.10.10.10">
    <property type="entry name" value="Winged helix-like DNA-binding domain superfamily/Winged helix DNA-binding domain"/>
    <property type="match status" value="1"/>
</dbReference>
<sequence length="128" mass="14089">MWVTSSRRAAGELEREVLAVLWREDRALTVAEVQDAVGGSLAYTTVMTILTRLQGKGAVERERRGRGFAYRATTDRSGLAAERMRRLLDGDADRHAVLARFVTALSEEDERALRELLAAAGERGDGEG</sequence>
<dbReference type="SUPFAM" id="SSF46785">
    <property type="entry name" value="Winged helix' DNA-binding domain"/>
    <property type="match status" value="1"/>
</dbReference>
<comment type="caution">
    <text evidence="5">The sequence shown here is derived from an EMBL/GenBank/DDBJ whole genome shotgun (WGS) entry which is preliminary data.</text>
</comment>
<evidence type="ECO:0000256" key="3">
    <source>
        <dbReference type="ARBA" id="ARBA00023125"/>
    </source>
</evidence>
<keyword evidence="2" id="KW-0805">Transcription regulation</keyword>
<evidence type="ECO:0000256" key="2">
    <source>
        <dbReference type="ARBA" id="ARBA00023015"/>
    </source>
</evidence>
<dbReference type="InterPro" id="IPR036390">
    <property type="entry name" value="WH_DNA-bd_sf"/>
</dbReference>
<dbReference type="InterPro" id="IPR036388">
    <property type="entry name" value="WH-like_DNA-bd_sf"/>
</dbReference>
<dbReference type="Pfam" id="PF03965">
    <property type="entry name" value="Penicillinase_R"/>
    <property type="match status" value="1"/>
</dbReference>
<name>A0ABP9B8I1_9PSEU</name>
<comment type="similarity">
    <text evidence="1">Belongs to the BlaI transcriptional regulatory family.</text>
</comment>
<dbReference type="InterPro" id="IPR005650">
    <property type="entry name" value="BlaI_family"/>
</dbReference>
<accession>A0ABP9B8I1</accession>
<dbReference type="EMBL" id="BAABHO010000019">
    <property type="protein sequence ID" value="GAA4790667.1"/>
    <property type="molecule type" value="Genomic_DNA"/>
</dbReference>
<evidence type="ECO:0000313" key="6">
    <source>
        <dbReference type="Proteomes" id="UP001500928"/>
    </source>
</evidence>